<dbReference type="RefSeq" id="WP_407048370.1">
    <property type="nucleotide sequence ID" value="NZ_CP158568.1"/>
</dbReference>
<protein>
    <submittedName>
        <fullName evidence="10">Response regulator</fullName>
    </submittedName>
</protein>
<dbReference type="InterPro" id="IPR011006">
    <property type="entry name" value="CheY-like_superfamily"/>
</dbReference>
<dbReference type="KEGG" id="mflg:ABS361_14355"/>
<dbReference type="InterPro" id="IPR000792">
    <property type="entry name" value="Tscrpt_reg_LuxR_C"/>
</dbReference>
<dbReference type="EMBL" id="CP158568">
    <property type="protein sequence ID" value="XBY43271.1"/>
    <property type="molecule type" value="Genomic_DNA"/>
</dbReference>
<dbReference type="PRINTS" id="PR00038">
    <property type="entry name" value="HTHLUXR"/>
</dbReference>
<evidence type="ECO:0000256" key="6">
    <source>
        <dbReference type="PROSITE-ProRule" id="PRU00169"/>
    </source>
</evidence>
<evidence type="ECO:0000259" key="8">
    <source>
        <dbReference type="PROSITE" id="PS50043"/>
    </source>
</evidence>
<dbReference type="Gene3D" id="1.10.10.10">
    <property type="entry name" value="Winged helix-like DNA-binding domain superfamily/Winged helix DNA-binding domain"/>
    <property type="match status" value="1"/>
</dbReference>
<dbReference type="Pfam" id="PF00072">
    <property type="entry name" value="Response_reg"/>
    <property type="match status" value="1"/>
</dbReference>
<evidence type="ECO:0000259" key="9">
    <source>
        <dbReference type="PROSITE" id="PS50110"/>
    </source>
</evidence>
<dbReference type="SMART" id="SM00421">
    <property type="entry name" value="HTH_LUXR"/>
    <property type="match status" value="1"/>
</dbReference>
<name>A0AAU7X5A9_9HYPH</name>
<dbReference type="SUPFAM" id="SSF52172">
    <property type="entry name" value="CheY-like"/>
    <property type="match status" value="1"/>
</dbReference>
<reference evidence="10" key="1">
    <citation type="submission" date="2024-06" db="EMBL/GenBank/DDBJ databases">
        <title>Methylostella associata gen. nov., sp. nov., a novel Ancalomicrobiaceae-affiliated facultatively methylotrophic bacteria that feed on methanotrophs of the genus Methylococcus.</title>
        <authorList>
            <person name="Saltykova V."/>
            <person name="Danilova O.V."/>
            <person name="Oshkin I.Y."/>
            <person name="Belova S.E."/>
            <person name="Pimenov N.V."/>
            <person name="Dedysh S.N."/>
        </authorList>
    </citation>
    <scope>NUCLEOTIDE SEQUENCE</scope>
    <source>
        <strain evidence="10">S20</strain>
    </source>
</reference>
<dbReference type="PANTHER" id="PTHR44688">
    <property type="entry name" value="DNA-BINDING TRANSCRIPTIONAL ACTIVATOR DEVR_DOSR"/>
    <property type="match status" value="1"/>
</dbReference>
<evidence type="ECO:0000256" key="2">
    <source>
        <dbReference type="ARBA" id="ARBA00023012"/>
    </source>
</evidence>
<evidence type="ECO:0000256" key="7">
    <source>
        <dbReference type="SAM" id="MobiDB-lite"/>
    </source>
</evidence>
<evidence type="ECO:0000256" key="4">
    <source>
        <dbReference type="ARBA" id="ARBA00023125"/>
    </source>
</evidence>
<feature type="modified residue" description="4-aspartylphosphate" evidence="6">
    <location>
        <position position="59"/>
    </location>
</feature>
<dbReference type="Pfam" id="PF00196">
    <property type="entry name" value="GerE"/>
    <property type="match status" value="1"/>
</dbReference>
<feature type="domain" description="HTH luxR-type" evidence="8">
    <location>
        <begin position="141"/>
        <end position="206"/>
    </location>
</feature>
<proteinExistence type="predicted"/>
<evidence type="ECO:0000256" key="5">
    <source>
        <dbReference type="ARBA" id="ARBA00023163"/>
    </source>
</evidence>
<dbReference type="SUPFAM" id="SSF46894">
    <property type="entry name" value="C-terminal effector domain of the bipartite response regulators"/>
    <property type="match status" value="1"/>
</dbReference>
<dbReference type="PROSITE" id="PS50110">
    <property type="entry name" value="RESPONSE_REGULATORY"/>
    <property type="match status" value="1"/>
</dbReference>
<dbReference type="GO" id="GO:0006355">
    <property type="term" value="P:regulation of DNA-templated transcription"/>
    <property type="evidence" value="ECO:0007669"/>
    <property type="project" value="InterPro"/>
</dbReference>
<feature type="domain" description="Response regulatory" evidence="9">
    <location>
        <begin position="10"/>
        <end position="124"/>
    </location>
</feature>
<dbReference type="GO" id="GO:0000160">
    <property type="term" value="P:phosphorelay signal transduction system"/>
    <property type="evidence" value="ECO:0007669"/>
    <property type="project" value="UniProtKB-KW"/>
</dbReference>
<dbReference type="PANTHER" id="PTHR44688:SF16">
    <property type="entry name" value="DNA-BINDING TRANSCRIPTIONAL ACTIVATOR DEVR_DOSR"/>
    <property type="match status" value="1"/>
</dbReference>
<keyword evidence="2" id="KW-0902">Two-component regulatory system</keyword>
<dbReference type="AlphaFoldDB" id="A0AAU7X5A9"/>
<dbReference type="InterPro" id="IPR001789">
    <property type="entry name" value="Sig_transdc_resp-reg_receiver"/>
</dbReference>
<dbReference type="CDD" id="cd06170">
    <property type="entry name" value="LuxR_C_like"/>
    <property type="match status" value="1"/>
</dbReference>
<dbReference type="InterPro" id="IPR016032">
    <property type="entry name" value="Sig_transdc_resp-reg_C-effctor"/>
</dbReference>
<accession>A0AAU7X5A9</accession>
<dbReference type="GO" id="GO:0003677">
    <property type="term" value="F:DNA binding"/>
    <property type="evidence" value="ECO:0007669"/>
    <property type="project" value="UniProtKB-KW"/>
</dbReference>
<dbReference type="InterPro" id="IPR036388">
    <property type="entry name" value="WH-like_DNA-bd_sf"/>
</dbReference>
<keyword evidence="3" id="KW-0805">Transcription regulation</keyword>
<dbReference type="PROSITE" id="PS50043">
    <property type="entry name" value="HTH_LUXR_2"/>
    <property type="match status" value="1"/>
</dbReference>
<sequence>MLRTQKTETLIYIVDDDPAVRDALSVIFDLEGFSVSSYDSGDAFLDAARRQPPACVILDVHMPGRSGLDILKTLNADHYPAPIFIISGQGDIPMAVNAIKFGAFDFIEKPFDADTVVQRVREAIEAGERRREDGSKPSTSDFPGRDLLTPRELEVLTQITAGASNKEAGRHLGISPRTIEVHRARIMEKLGARNAADLVRIVLTGDAQA</sequence>
<keyword evidence="4" id="KW-0238">DNA-binding</keyword>
<dbReference type="FunFam" id="3.40.50.2300:FF:000018">
    <property type="entry name" value="DNA-binding transcriptional regulator NtrC"/>
    <property type="match status" value="1"/>
</dbReference>
<evidence type="ECO:0000256" key="1">
    <source>
        <dbReference type="ARBA" id="ARBA00022553"/>
    </source>
</evidence>
<evidence type="ECO:0000313" key="10">
    <source>
        <dbReference type="EMBL" id="XBY43271.1"/>
    </source>
</evidence>
<evidence type="ECO:0000256" key="3">
    <source>
        <dbReference type="ARBA" id="ARBA00023015"/>
    </source>
</evidence>
<keyword evidence="1 6" id="KW-0597">Phosphoprotein</keyword>
<feature type="region of interest" description="Disordered" evidence="7">
    <location>
        <begin position="127"/>
        <end position="147"/>
    </location>
</feature>
<keyword evidence="5" id="KW-0804">Transcription</keyword>
<organism evidence="10">
    <name type="scientific">Methyloraptor flagellatus</name>
    <dbReference type="NCBI Taxonomy" id="3162530"/>
    <lineage>
        <taxon>Bacteria</taxon>
        <taxon>Pseudomonadati</taxon>
        <taxon>Pseudomonadota</taxon>
        <taxon>Alphaproteobacteria</taxon>
        <taxon>Hyphomicrobiales</taxon>
        <taxon>Ancalomicrobiaceae</taxon>
        <taxon>Methyloraptor</taxon>
    </lineage>
</organism>
<dbReference type="Gene3D" id="3.40.50.2300">
    <property type="match status" value="1"/>
</dbReference>
<dbReference type="SMART" id="SM00448">
    <property type="entry name" value="REC"/>
    <property type="match status" value="1"/>
</dbReference>
<gene>
    <name evidence="10" type="ORF">ABS361_14355</name>
</gene>